<dbReference type="AlphaFoldDB" id="A0A9W7AI41"/>
<evidence type="ECO:0000256" key="2">
    <source>
        <dbReference type="ARBA" id="ARBA00022723"/>
    </source>
</evidence>
<feature type="compositionally biased region" description="Low complexity" evidence="5">
    <location>
        <begin position="1058"/>
        <end position="1069"/>
    </location>
</feature>
<feature type="compositionally biased region" description="Basic residues" evidence="5">
    <location>
        <begin position="1070"/>
        <end position="1088"/>
    </location>
</feature>
<sequence length="1096" mass="124664">MDNSSPIKLGDTLLQNIIKEEELSGWTPPKQESRETELSKLPEHLPLPSDPNSPIPHHPHKLKQRSPSVPVGLGSSTFHTPKKSSPTLVIKENLMETKSKKEVKATLRKSNFLSALDLSNAISSGVRENHLLRRMEEEEESDSEDSEGKFLVAAYNSMNGQAGPNTGILQEEKEDMIKRIIRRSASPGTVHRALSPVPGSPSVSPTPGASDTEVEAEARKAVEGMKVDRRQTVKLKINENTTIKVTTAEQQAKRHAKMMRRKRERRHTITEGIKPKAHITLLHELRQFYDIDYRTFLVKAQLRTLAANELNLGPYVSKHDASKQEAAWLFSLVDEDDSGLIDSDELKKMIEKTGQRVKEEELEHIMTVLDVDGSGEVDDTEFQEWYSDDSDLWLSRRRKHPKDHNNDVALLKRESMRFDKQIMDVIDDFWRLVDVDGNGEIDEEEYQDLSIHLQQAMIDYENEKNKNNKKRMLYFDEHEAMLVAKKEWQVDSQGTDHLDYHRFQLCFFQIADAWSKTDDVKGYMAVLGDLLKHTSIAPKAGTNRRRWRWERRDSDASSLVKVKEPSPKSPKRSMKSPKALKKVVRKTIAKKKKRPTEVKAEELEEVEEEVEEVKPKEEKVVPEALKKFKPPTPKPRKSKIVAPEPEPTDEAPTPTTRTPKTPKRTPLIKKPYEKPGGDHFEETSTVTENTFMRNRREAEETFEWKPPPELFAPRERMRAGIGCGLGPGVSSFGGWDPKADSDEQFFKTEKKNEMRKRNSTKSVFIKTNSCTDLRTTINVAKLVEIADRRMKSVDEKNKRINQFADPKQFWRIIERMKERAENTEEGTLERASTDGQSSLGHATSALLENWDGMSKDDQDIVSSVLQTSQTFVDTFVEGGMEPQEARSMWNAFYQIGGKRRPRSAMQSFGNVTNRNWEEIGLHQPGIGPIVDHDNVIYPQTMDDTMGKFLHQEGWFVTGERDSEGKYFVSAWETPKVKSKSSNQEESARPHTTGGGRRRERQSAPIVRPRDDHDDGSDRMDNSHILGPNSSAHESLHESLLSLNLDDTKKRSNKSPGRTTGATKTAGKTTSGKHRGGKGKTKKDRKGKVFRPILGLD</sequence>
<feature type="region of interest" description="Disordered" evidence="5">
    <location>
        <begin position="542"/>
        <end position="682"/>
    </location>
</feature>
<keyword evidence="3 4" id="KW-0106">Calcium</keyword>
<protein>
    <recommendedName>
        <fullName evidence="6">EF-hand domain-containing protein</fullName>
    </recommendedName>
</protein>
<dbReference type="Pfam" id="PF13202">
    <property type="entry name" value="EF-hand_5"/>
    <property type="match status" value="1"/>
</dbReference>
<feature type="compositionally biased region" description="Low complexity" evidence="5">
    <location>
        <begin position="650"/>
        <end position="659"/>
    </location>
</feature>
<feature type="region of interest" description="Disordered" evidence="5">
    <location>
        <begin position="188"/>
        <end position="211"/>
    </location>
</feature>
<comment type="similarity">
    <text evidence="1">Belongs to the parvalbumin family.</text>
</comment>
<dbReference type="Gene3D" id="1.10.238.10">
    <property type="entry name" value="EF-hand"/>
    <property type="match status" value="1"/>
</dbReference>
<evidence type="ECO:0000256" key="1">
    <source>
        <dbReference type="ARBA" id="ARBA00009753"/>
    </source>
</evidence>
<feature type="compositionally biased region" description="Polar residues" evidence="5">
    <location>
        <begin position="74"/>
        <end position="87"/>
    </location>
</feature>
<feature type="compositionally biased region" description="Low complexity" evidence="5">
    <location>
        <begin position="1028"/>
        <end position="1044"/>
    </location>
</feature>
<evidence type="ECO:0000256" key="3">
    <source>
        <dbReference type="ARBA" id="ARBA00022837"/>
    </source>
</evidence>
<feature type="binding site" evidence="4">
    <location>
        <position position="345"/>
    </location>
    <ligand>
        <name>Ca(2+)</name>
        <dbReference type="ChEBI" id="CHEBI:29108"/>
        <label>1</label>
    </ligand>
</feature>
<feature type="region of interest" description="Disordered" evidence="5">
    <location>
        <begin position="820"/>
        <end position="839"/>
    </location>
</feature>
<feature type="compositionally biased region" description="Acidic residues" evidence="5">
    <location>
        <begin position="602"/>
        <end position="611"/>
    </location>
</feature>
<dbReference type="InterPro" id="IPR008080">
    <property type="entry name" value="Parvalbumin"/>
</dbReference>
<evidence type="ECO:0000256" key="4">
    <source>
        <dbReference type="PIRSR" id="PIRSR608080-1"/>
    </source>
</evidence>
<feature type="compositionally biased region" description="Basic and acidic residues" evidence="5">
    <location>
        <begin position="1007"/>
        <end position="1021"/>
    </location>
</feature>
<feature type="region of interest" description="Disordered" evidence="5">
    <location>
        <begin position="974"/>
        <end position="1096"/>
    </location>
</feature>
<gene>
    <name evidence="7" type="ORF">TrLO_g7506</name>
</gene>
<accession>A0A9W7AI41</accession>
<dbReference type="PANTHER" id="PTHR11653">
    <property type="entry name" value="PARVALBUMIN ALPHA"/>
    <property type="match status" value="1"/>
</dbReference>
<name>A0A9W7AI41_9STRA</name>
<feature type="compositionally biased region" description="Basic and acidic residues" evidence="5">
    <location>
        <begin position="820"/>
        <end position="832"/>
    </location>
</feature>
<dbReference type="Proteomes" id="UP001165122">
    <property type="component" value="Unassembled WGS sequence"/>
</dbReference>
<comment type="caution">
    <text evidence="7">The sequence shown here is derived from an EMBL/GenBank/DDBJ whole genome shotgun (WGS) entry which is preliminary data.</text>
</comment>
<keyword evidence="2 4" id="KW-0479">Metal-binding</keyword>
<dbReference type="PROSITE" id="PS00018">
    <property type="entry name" value="EF_HAND_1"/>
    <property type="match status" value="3"/>
</dbReference>
<feature type="compositionally biased region" description="Basic and acidic residues" evidence="5">
    <location>
        <begin position="670"/>
        <end position="682"/>
    </location>
</feature>
<feature type="domain" description="EF-hand" evidence="6">
    <location>
        <begin position="421"/>
        <end position="456"/>
    </location>
</feature>
<feature type="binding site" evidence="4">
    <location>
        <position position="336"/>
    </location>
    <ligand>
        <name>Ca(2+)</name>
        <dbReference type="ChEBI" id="CHEBI:29108"/>
        <label>1</label>
    </ligand>
</feature>
<dbReference type="CDD" id="cd00051">
    <property type="entry name" value="EFh"/>
    <property type="match status" value="1"/>
</dbReference>
<dbReference type="PANTHER" id="PTHR11653:SF10">
    <property type="entry name" value="EF-HAND DOMAIN-CONTAINING PROTEIN"/>
    <property type="match status" value="1"/>
</dbReference>
<feature type="domain" description="EF-hand" evidence="6">
    <location>
        <begin position="357"/>
        <end position="392"/>
    </location>
</feature>
<feature type="compositionally biased region" description="Basic and acidic residues" evidence="5">
    <location>
        <begin position="31"/>
        <end position="43"/>
    </location>
</feature>
<feature type="compositionally biased region" description="Low complexity" evidence="5">
    <location>
        <begin position="195"/>
        <end position="210"/>
    </location>
</feature>
<organism evidence="7 8">
    <name type="scientific">Triparma laevis f. longispina</name>
    <dbReference type="NCBI Taxonomy" id="1714387"/>
    <lineage>
        <taxon>Eukaryota</taxon>
        <taxon>Sar</taxon>
        <taxon>Stramenopiles</taxon>
        <taxon>Ochrophyta</taxon>
        <taxon>Bolidophyceae</taxon>
        <taxon>Parmales</taxon>
        <taxon>Triparmaceae</taxon>
        <taxon>Triparma</taxon>
    </lineage>
</organism>
<proteinExistence type="inferred from homology"/>
<feature type="compositionally biased region" description="Basic and acidic residues" evidence="5">
    <location>
        <begin position="550"/>
        <end position="566"/>
    </location>
</feature>
<evidence type="ECO:0000259" key="6">
    <source>
        <dbReference type="PROSITE" id="PS50222"/>
    </source>
</evidence>
<dbReference type="OrthoDB" id="201800at2759"/>
<dbReference type="Pfam" id="PF13499">
    <property type="entry name" value="EF-hand_7"/>
    <property type="match status" value="1"/>
</dbReference>
<dbReference type="EMBL" id="BRXW01000632">
    <property type="protein sequence ID" value="GMH70996.1"/>
    <property type="molecule type" value="Genomic_DNA"/>
</dbReference>
<feature type="binding site" evidence="4">
    <location>
        <position position="370"/>
    </location>
    <ligand>
        <name>Ca(2+)</name>
        <dbReference type="ChEBI" id="CHEBI:29108"/>
        <label>1</label>
    </ligand>
</feature>
<dbReference type="GO" id="GO:0005509">
    <property type="term" value="F:calcium ion binding"/>
    <property type="evidence" value="ECO:0007669"/>
    <property type="project" value="InterPro"/>
</dbReference>
<dbReference type="SMART" id="SM00054">
    <property type="entry name" value="EFh"/>
    <property type="match status" value="3"/>
</dbReference>
<feature type="compositionally biased region" description="Basic residues" evidence="5">
    <location>
        <begin position="569"/>
        <end position="594"/>
    </location>
</feature>
<dbReference type="SUPFAM" id="SSF47473">
    <property type="entry name" value="EF-hand"/>
    <property type="match status" value="1"/>
</dbReference>
<dbReference type="InterPro" id="IPR011992">
    <property type="entry name" value="EF-hand-dom_pair"/>
</dbReference>
<feature type="binding site" evidence="4">
    <location>
        <position position="338"/>
    </location>
    <ligand>
        <name>Ca(2+)</name>
        <dbReference type="ChEBI" id="CHEBI:29108"/>
        <label>1</label>
    </ligand>
</feature>
<evidence type="ECO:0000256" key="5">
    <source>
        <dbReference type="SAM" id="MobiDB-lite"/>
    </source>
</evidence>
<feature type="compositionally biased region" description="Basic and acidic residues" evidence="5">
    <location>
        <begin position="612"/>
        <end position="626"/>
    </location>
</feature>
<dbReference type="InterPro" id="IPR018247">
    <property type="entry name" value="EF_Hand_1_Ca_BS"/>
</dbReference>
<reference evidence="8" key="1">
    <citation type="journal article" date="2023" name="Commun. Biol.">
        <title>Genome analysis of Parmales, the sister group of diatoms, reveals the evolutionary specialization of diatoms from phago-mixotrophs to photoautotrophs.</title>
        <authorList>
            <person name="Ban H."/>
            <person name="Sato S."/>
            <person name="Yoshikawa S."/>
            <person name="Yamada K."/>
            <person name="Nakamura Y."/>
            <person name="Ichinomiya M."/>
            <person name="Sato N."/>
            <person name="Blanc-Mathieu R."/>
            <person name="Endo H."/>
            <person name="Kuwata A."/>
            <person name="Ogata H."/>
        </authorList>
    </citation>
    <scope>NUCLEOTIDE SEQUENCE [LARGE SCALE GENOMIC DNA]</scope>
    <source>
        <strain evidence="8">NIES 3700</strain>
    </source>
</reference>
<feature type="domain" description="EF-hand" evidence="6">
    <location>
        <begin position="321"/>
        <end position="356"/>
    </location>
</feature>
<feature type="binding site" evidence="4">
    <location>
        <position position="372"/>
    </location>
    <ligand>
        <name>Ca(2+)</name>
        <dbReference type="ChEBI" id="CHEBI:29108"/>
        <label>1</label>
    </ligand>
</feature>
<dbReference type="PROSITE" id="PS50222">
    <property type="entry name" value="EF_HAND_2"/>
    <property type="match status" value="3"/>
</dbReference>
<feature type="binding site" evidence="4">
    <location>
        <position position="334"/>
    </location>
    <ligand>
        <name>Ca(2+)</name>
        <dbReference type="ChEBI" id="CHEBI:29108"/>
        <label>1</label>
    </ligand>
</feature>
<evidence type="ECO:0000313" key="8">
    <source>
        <dbReference type="Proteomes" id="UP001165122"/>
    </source>
</evidence>
<dbReference type="InterPro" id="IPR002048">
    <property type="entry name" value="EF_hand_dom"/>
</dbReference>
<evidence type="ECO:0000313" key="7">
    <source>
        <dbReference type="EMBL" id="GMH70996.1"/>
    </source>
</evidence>
<keyword evidence="8" id="KW-1185">Reference proteome</keyword>
<feature type="region of interest" description="Disordered" evidence="5">
    <location>
        <begin position="20"/>
        <end position="87"/>
    </location>
</feature>
<feature type="binding site" evidence="4">
    <location>
        <position position="381"/>
    </location>
    <ligand>
        <name>Ca(2+)</name>
        <dbReference type="ChEBI" id="CHEBI:29108"/>
        <label>1</label>
    </ligand>
</feature>